<reference evidence="2" key="2">
    <citation type="submission" date="2020-10" db="EMBL/GenBank/DDBJ databases">
        <title>Mucilaginibacter sp. nov., isolated from soil.</title>
        <authorList>
            <person name="Jeon C.O."/>
        </authorList>
    </citation>
    <scope>NUCLEOTIDE SEQUENCE</scope>
    <source>
        <strain evidence="2">R11</strain>
    </source>
</reference>
<reference evidence="2" key="1">
    <citation type="submission" date="2020-01" db="EMBL/GenBank/DDBJ databases">
        <authorList>
            <person name="Seo Y.L."/>
        </authorList>
    </citation>
    <scope>NUCLEOTIDE SEQUENCE</scope>
    <source>
        <strain evidence="2">R11</strain>
    </source>
</reference>
<name>A0A966DTC1_9SPHI</name>
<keyword evidence="1" id="KW-0732">Signal</keyword>
<proteinExistence type="predicted"/>
<keyword evidence="3" id="KW-1185">Reference proteome</keyword>
<feature type="chain" id="PRO_5037998196" description="VCBS repeat-containing protein" evidence="1">
    <location>
        <begin position="20"/>
        <end position="173"/>
    </location>
</feature>
<accession>A0A966DTC1</accession>
<dbReference type="AlphaFoldDB" id="A0A966DTC1"/>
<evidence type="ECO:0008006" key="4">
    <source>
        <dbReference type="Google" id="ProtNLM"/>
    </source>
</evidence>
<dbReference type="Proteomes" id="UP000638732">
    <property type="component" value="Unassembled WGS sequence"/>
</dbReference>
<sequence length="173" mass="19713">MKAIGIALLIVGFNLKACAETNNLPQWFLQSFSSLKLEKQYKVIQPCKPAFLEADFNGDKQNDIAVQIIDLKSKKRGLLIINGGQNNYFIFGCGKKFADETFSDTNWLNGWRVFKSRYAYKPTFNTDGDITGSKRVNLKFPAISIYSREDGDEIAGQYIYWNNNKYISTHQGE</sequence>
<gene>
    <name evidence="2" type="ORF">GSY63_14170</name>
</gene>
<dbReference type="EMBL" id="WWEO01000043">
    <property type="protein sequence ID" value="NCD70510.1"/>
    <property type="molecule type" value="Genomic_DNA"/>
</dbReference>
<evidence type="ECO:0000313" key="2">
    <source>
        <dbReference type="EMBL" id="NCD70510.1"/>
    </source>
</evidence>
<organism evidence="2 3">
    <name type="scientific">Mucilaginibacter agri</name>
    <dbReference type="NCBI Taxonomy" id="2695265"/>
    <lineage>
        <taxon>Bacteria</taxon>
        <taxon>Pseudomonadati</taxon>
        <taxon>Bacteroidota</taxon>
        <taxon>Sphingobacteriia</taxon>
        <taxon>Sphingobacteriales</taxon>
        <taxon>Sphingobacteriaceae</taxon>
        <taxon>Mucilaginibacter</taxon>
    </lineage>
</organism>
<evidence type="ECO:0000256" key="1">
    <source>
        <dbReference type="SAM" id="SignalP"/>
    </source>
</evidence>
<protein>
    <recommendedName>
        <fullName evidence="4">VCBS repeat-containing protein</fullName>
    </recommendedName>
</protein>
<dbReference type="RefSeq" id="WP_166586485.1">
    <property type="nucleotide sequence ID" value="NZ_WWEO01000043.1"/>
</dbReference>
<comment type="caution">
    <text evidence="2">The sequence shown here is derived from an EMBL/GenBank/DDBJ whole genome shotgun (WGS) entry which is preliminary data.</text>
</comment>
<feature type="signal peptide" evidence="1">
    <location>
        <begin position="1"/>
        <end position="19"/>
    </location>
</feature>
<evidence type="ECO:0000313" key="3">
    <source>
        <dbReference type="Proteomes" id="UP000638732"/>
    </source>
</evidence>